<sequence length="210" mass="23344">MLVGITGGIAAGKSRVAAYLAKQGGFPRLDVDDLARELMAQGKEGWQALRRHYGERFLKPDGELDRPGLRRAIFADPALRTEVDRLLHPLIRRAMQSRAAQLSAAGSGPIMVEVPLLYEAGWQDDFALVLVVQAPADECRRRLQARDRVGRDEALAALAAQLPPEEKARRADLLISNAGDWEQTRRRLDDLLPRLQRLRPSRPCLAGKKS</sequence>
<dbReference type="STRING" id="589865.DaAHT2_0605"/>
<dbReference type="EMBL" id="CP001940">
    <property type="protein sequence ID" value="ADH85311.1"/>
    <property type="molecule type" value="Genomic_DNA"/>
</dbReference>
<evidence type="ECO:0000313" key="7">
    <source>
        <dbReference type="EMBL" id="ADH85311.1"/>
    </source>
</evidence>
<comment type="function">
    <text evidence="5">Catalyzes the phosphorylation of the 3'-hydroxyl group of dephosphocoenzyme A to form coenzyme A.</text>
</comment>
<reference evidence="8" key="1">
    <citation type="submission" date="2010-02" db="EMBL/GenBank/DDBJ databases">
        <title>Complete sequence of Desulfurivibrio alkaliphilus AHT2.</title>
        <authorList>
            <consortium name="US DOE Joint Genome Institute"/>
            <person name="Pitluck S."/>
            <person name="Chertkov O."/>
            <person name="Detter J.C."/>
            <person name="Han C."/>
            <person name="Tapia R."/>
            <person name="Larimer F."/>
            <person name="Land M."/>
            <person name="Hauser L."/>
            <person name="Kyrpides N."/>
            <person name="Mikhailova N."/>
            <person name="Sorokin D.Y."/>
            <person name="Muyzer G."/>
            <person name="Woyke T."/>
        </authorList>
    </citation>
    <scope>NUCLEOTIDE SEQUENCE [LARGE SCALE GENOMIC DNA]</scope>
    <source>
        <strain evidence="8">DSM 19089 / UNIQEM U267 / AHT2</strain>
    </source>
</reference>
<dbReference type="InParanoid" id="D6Z156"/>
<gene>
    <name evidence="5" type="primary">coaE</name>
    <name evidence="7" type="ordered locus">DaAHT2_0605</name>
</gene>
<keyword evidence="8" id="KW-1185">Reference proteome</keyword>
<dbReference type="SUPFAM" id="SSF52540">
    <property type="entry name" value="P-loop containing nucleoside triphosphate hydrolases"/>
    <property type="match status" value="1"/>
</dbReference>
<dbReference type="GO" id="GO:0005737">
    <property type="term" value="C:cytoplasm"/>
    <property type="evidence" value="ECO:0007669"/>
    <property type="project" value="UniProtKB-SubCell"/>
</dbReference>
<comment type="subcellular location">
    <subcellularLocation>
        <location evidence="5">Cytoplasm</location>
    </subcellularLocation>
</comment>
<dbReference type="GO" id="GO:0004140">
    <property type="term" value="F:dephospho-CoA kinase activity"/>
    <property type="evidence" value="ECO:0007669"/>
    <property type="project" value="UniProtKB-UniRule"/>
</dbReference>
<proteinExistence type="inferred from homology"/>
<keyword evidence="5 7" id="KW-0808">Transferase</keyword>
<dbReference type="Pfam" id="PF01121">
    <property type="entry name" value="CoaE"/>
    <property type="match status" value="1"/>
</dbReference>
<keyword evidence="5" id="KW-0963">Cytoplasm</keyword>
<keyword evidence="5 7" id="KW-0418">Kinase</keyword>
<accession>D6Z156</accession>
<evidence type="ECO:0000256" key="3">
    <source>
        <dbReference type="ARBA" id="ARBA00022840"/>
    </source>
</evidence>
<dbReference type="InterPro" id="IPR001977">
    <property type="entry name" value="Depp_CoAkinase"/>
</dbReference>
<dbReference type="GO" id="GO:0015937">
    <property type="term" value="P:coenzyme A biosynthetic process"/>
    <property type="evidence" value="ECO:0007669"/>
    <property type="project" value="UniProtKB-UniRule"/>
</dbReference>
<keyword evidence="3 5" id="KW-0067">ATP-binding</keyword>
<dbReference type="PANTHER" id="PTHR10695:SF46">
    <property type="entry name" value="BIFUNCTIONAL COENZYME A SYNTHASE-RELATED"/>
    <property type="match status" value="1"/>
</dbReference>
<keyword evidence="4 5" id="KW-0173">Coenzyme A biosynthesis</keyword>
<dbReference type="InterPro" id="IPR027417">
    <property type="entry name" value="P-loop_NTPase"/>
</dbReference>
<dbReference type="PROSITE" id="PS51219">
    <property type="entry name" value="DPCK"/>
    <property type="match status" value="1"/>
</dbReference>
<keyword evidence="2 5" id="KW-0547">Nucleotide-binding</keyword>
<evidence type="ECO:0000256" key="4">
    <source>
        <dbReference type="ARBA" id="ARBA00022993"/>
    </source>
</evidence>
<feature type="binding site" evidence="5">
    <location>
        <begin position="10"/>
        <end position="15"/>
    </location>
    <ligand>
        <name>ATP</name>
        <dbReference type="ChEBI" id="CHEBI:30616"/>
    </ligand>
</feature>
<dbReference type="FunCoup" id="D6Z156">
    <property type="interactions" value="341"/>
</dbReference>
<evidence type="ECO:0000313" key="8">
    <source>
        <dbReference type="Proteomes" id="UP000001508"/>
    </source>
</evidence>
<dbReference type="Proteomes" id="UP000001508">
    <property type="component" value="Chromosome"/>
</dbReference>
<dbReference type="HAMAP" id="MF_00376">
    <property type="entry name" value="Dephospho_CoA_kinase"/>
    <property type="match status" value="1"/>
</dbReference>
<evidence type="ECO:0000256" key="1">
    <source>
        <dbReference type="ARBA" id="ARBA00009018"/>
    </source>
</evidence>
<comment type="similarity">
    <text evidence="1 5">Belongs to the CoaE family.</text>
</comment>
<comment type="pathway">
    <text evidence="5">Cofactor biosynthesis; coenzyme A biosynthesis; CoA from (R)-pantothenate: step 5/5.</text>
</comment>
<evidence type="ECO:0000256" key="2">
    <source>
        <dbReference type="ARBA" id="ARBA00022741"/>
    </source>
</evidence>
<dbReference type="AlphaFoldDB" id="D6Z156"/>
<organism evidence="7 8">
    <name type="scientific">Desulfurivibrio alkaliphilus (strain DSM 19089 / UNIQEM U267 / AHT2)</name>
    <dbReference type="NCBI Taxonomy" id="589865"/>
    <lineage>
        <taxon>Bacteria</taxon>
        <taxon>Pseudomonadati</taxon>
        <taxon>Thermodesulfobacteriota</taxon>
        <taxon>Desulfobulbia</taxon>
        <taxon>Desulfobulbales</taxon>
        <taxon>Desulfobulbaceae</taxon>
        <taxon>Desulfurivibrio</taxon>
    </lineage>
</organism>
<dbReference type="RefSeq" id="WP_013162842.1">
    <property type="nucleotide sequence ID" value="NC_014216.1"/>
</dbReference>
<name>D6Z156_DESAT</name>
<dbReference type="EC" id="2.7.1.24" evidence="5 6"/>
<dbReference type="PANTHER" id="PTHR10695">
    <property type="entry name" value="DEPHOSPHO-COA KINASE-RELATED"/>
    <property type="match status" value="1"/>
</dbReference>
<dbReference type="UniPathway" id="UPA00241">
    <property type="reaction ID" value="UER00356"/>
</dbReference>
<dbReference type="Gene3D" id="3.40.50.300">
    <property type="entry name" value="P-loop containing nucleotide triphosphate hydrolases"/>
    <property type="match status" value="1"/>
</dbReference>
<dbReference type="HOGENOM" id="CLU_057180_1_1_7"/>
<dbReference type="NCBIfam" id="TIGR00152">
    <property type="entry name" value="dephospho-CoA kinase"/>
    <property type="match status" value="1"/>
</dbReference>
<protein>
    <recommendedName>
        <fullName evidence="5 6">Dephospho-CoA kinase</fullName>
        <ecNumber evidence="5 6">2.7.1.24</ecNumber>
    </recommendedName>
    <alternativeName>
        <fullName evidence="5">Dephosphocoenzyme A kinase</fullName>
    </alternativeName>
</protein>
<dbReference type="CDD" id="cd02022">
    <property type="entry name" value="DPCK"/>
    <property type="match status" value="1"/>
</dbReference>
<comment type="catalytic activity">
    <reaction evidence="5">
        <text>3'-dephospho-CoA + ATP = ADP + CoA + H(+)</text>
        <dbReference type="Rhea" id="RHEA:18245"/>
        <dbReference type="ChEBI" id="CHEBI:15378"/>
        <dbReference type="ChEBI" id="CHEBI:30616"/>
        <dbReference type="ChEBI" id="CHEBI:57287"/>
        <dbReference type="ChEBI" id="CHEBI:57328"/>
        <dbReference type="ChEBI" id="CHEBI:456216"/>
        <dbReference type="EC" id="2.7.1.24"/>
    </reaction>
</comment>
<evidence type="ECO:0000256" key="5">
    <source>
        <dbReference type="HAMAP-Rule" id="MF_00376"/>
    </source>
</evidence>
<dbReference type="GO" id="GO:0005524">
    <property type="term" value="F:ATP binding"/>
    <property type="evidence" value="ECO:0007669"/>
    <property type="project" value="UniProtKB-UniRule"/>
</dbReference>
<dbReference type="KEGG" id="dak:DaAHT2_0605"/>
<evidence type="ECO:0000256" key="6">
    <source>
        <dbReference type="NCBIfam" id="TIGR00152"/>
    </source>
</evidence>
<dbReference type="eggNOG" id="COG0237">
    <property type="taxonomic scope" value="Bacteria"/>
</dbReference>